<protein>
    <submittedName>
        <fullName evidence="2">Uncharacterized protein</fullName>
    </submittedName>
</protein>
<gene>
    <name evidence="2" type="ORF">CLEP1334_LOCUS23193</name>
</gene>
<evidence type="ECO:0000256" key="1">
    <source>
        <dbReference type="SAM" id="MobiDB-lite"/>
    </source>
</evidence>
<dbReference type="EMBL" id="HBER01046342">
    <property type="protein sequence ID" value="CAD8547903.1"/>
    <property type="molecule type" value="Transcribed_RNA"/>
</dbReference>
<sequence length="412" mass="43208">MPRLHWPERSSTSPLTALNVGERADVPLPASPLPPPIFGEAQLPCSSPHQAALEQTAVTLAHDEVPSDTLPLAAPGGMHHVAAELVSVKVHQVYGSGGSLAARFHSLEIAAEVGLKCQQIWSHPVLARSQARVRGRLLRRSFAFAVDGLHALVVRLHEKRAAIELQAKQPHGFTGVDARAEAALSREPLPIKPDLGDRRASPSLEVVEACSRAKGAAIKALGVALVDGAVSFAKAAEEEAAADEVSGVGAERVPTDTHPTDVTSDVASTVCSPGGSVIGASGDEGAVLSQAEPTRSAGELAATTAVSVVVDLREACDPSSSRSSPERRPRAVRALSEAHPGVRGRSGPQPLVQALSDEADRSPCQDSSGHRLSMELEVDGISVIEPRRSRKRPFVPRGFVELAKSTAKRKAC</sequence>
<feature type="region of interest" description="Disordered" evidence="1">
    <location>
        <begin position="243"/>
        <end position="268"/>
    </location>
</feature>
<organism evidence="2">
    <name type="scientific">Calcidiscus leptoporus</name>
    <dbReference type="NCBI Taxonomy" id="127549"/>
    <lineage>
        <taxon>Eukaryota</taxon>
        <taxon>Haptista</taxon>
        <taxon>Haptophyta</taxon>
        <taxon>Prymnesiophyceae</taxon>
        <taxon>Coccolithales</taxon>
        <taxon>Calcidiscaceae</taxon>
        <taxon>Calcidiscus</taxon>
    </lineage>
</organism>
<proteinExistence type="predicted"/>
<accession>A0A7S0JCR0</accession>
<feature type="region of interest" description="Disordered" evidence="1">
    <location>
        <begin position="316"/>
        <end position="350"/>
    </location>
</feature>
<reference evidence="2" key="1">
    <citation type="submission" date="2021-01" db="EMBL/GenBank/DDBJ databases">
        <authorList>
            <person name="Corre E."/>
            <person name="Pelletier E."/>
            <person name="Niang G."/>
            <person name="Scheremetjew M."/>
            <person name="Finn R."/>
            <person name="Kale V."/>
            <person name="Holt S."/>
            <person name="Cochrane G."/>
            <person name="Meng A."/>
            <person name="Brown T."/>
            <person name="Cohen L."/>
        </authorList>
    </citation>
    <scope>NUCLEOTIDE SEQUENCE</scope>
    <source>
        <strain evidence="2">RCC1130</strain>
    </source>
</reference>
<name>A0A7S0JCR0_9EUKA</name>
<dbReference type="AlphaFoldDB" id="A0A7S0JCR0"/>
<evidence type="ECO:0000313" key="2">
    <source>
        <dbReference type="EMBL" id="CAD8547903.1"/>
    </source>
</evidence>